<dbReference type="Proteomes" id="UP001500841">
    <property type="component" value="Unassembled WGS sequence"/>
</dbReference>
<proteinExistence type="predicted"/>
<evidence type="ECO:0008006" key="4">
    <source>
        <dbReference type="Google" id="ProtNLM"/>
    </source>
</evidence>
<keyword evidence="3" id="KW-1185">Reference proteome</keyword>
<keyword evidence="1" id="KW-0812">Transmembrane</keyword>
<name>A0ABP7X203_9SPHI</name>
<protein>
    <recommendedName>
        <fullName evidence="4">DUF5658 domain-containing protein</fullName>
    </recommendedName>
</protein>
<evidence type="ECO:0000313" key="3">
    <source>
        <dbReference type="Proteomes" id="UP001500841"/>
    </source>
</evidence>
<dbReference type="EMBL" id="BAABCV010000011">
    <property type="protein sequence ID" value="GAA4102593.1"/>
    <property type="molecule type" value="Genomic_DNA"/>
</dbReference>
<accession>A0ABP7X203</accession>
<gene>
    <name evidence="2" type="ORF">GCM10022392_29640</name>
</gene>
<evidence type="ECO:0000256" key="1">
    <source>
        <dbReference type="SAM" id="Phobius"/>
    </source>
</evidence>
<sequence length="90" mass="10368">MKILSIILTAFLFIDTVFSFDSYRVYMLHAHARLHKETLPLIEKILLTHAFTLLVFTGASLFLTIKKKYITNLVISGCFVIYMVITSMHV</sequence>
<feature type="transmembrane region" description="Helical" evidence="1">
    <location>
        <begin position="70"/>
        <end position="89"/>
    </location>
</feature>
<comment type="caution">
    <text evidence="2">The sequence shown here is derived from an EMBL/GenBank/DDBJ whole genome shotgun (WGS) entry which is preliminary data.</text>
</comment>
<keyword evidence="1" id="KW-0472">Membrane</keyword>
<organism evidence="2 3">
    <name type="scientific">Mucilaginibacter panaciglaebae</name>
    <dbReference type="NCBI Taxonomy" id="502331"/>
    <lineage>
        <taxon>Bacteria</taxon>
        <taxon>Pseudomonadati</taxon>
        <taxon>Bacteroidota</taxon>
        <taxon>Sphingobacteriia</taxon>
        <taxon>Sphingobacteriales</taxon>
        <taxon>Sphingobacteriaceae</taxon>
        <taxon>Mucilaginibacter</taxon>
    </lineage>
</organism>
<reference evidence="3" key="1">
    <citation type="journal article" date="2019" name="Int. J. Syst. Evol. Microbiol.">
        <title>The Global Catalogue of Microorganisms (GCM) 10K type strain sequencing project: providing services to taxonomists for standard genome sequencing and annotation.</title>
        <authorList>
            <consortium name="The Broad Institute Genomics Platform"/>
            <consortium name="The Broad Institute Genome Sequencing Center for Infectious Disease"/>
            <person name="Wu L."/>
            <person name="Ma J."/>
        </authorList>
    </citation>
    <scope>NUCLEOTIDE SEQUENCE [LARGE SCALE GENOMIC DNA]</scope>
    <source>
        <strain evidence="3">JCM 17085</strain>
    </source>
</reference>
<keyword evidence="1" id="KW-1133">Transmembrane helix</keyword>
<feature type="transmembrane region" description="Helical" evidence="1">
    <location>
        <begin position="45"/>
        <end position="63"/>
    </location>
</feature>
<evidence type="ECO:0000313" key="2">
    <source>
        <dbReference type="EMBL" id="GAA4102593.1"/>
    </source>
</evidence>